<dbReference type="PANTHER" id="PTHR33495:SF2">
    <property type="entry name" value="ANTI-SIGMA FACTOR ANTAGONIST TM_1081-RELATED"/>
    <property type="match status" value="1"/>
</dbReference>
<dbReference type="EMBL" id="BLAF01000004">
    <property type="protein sequence ID" value="GES17553.1"/>
    <property type="molecule type" value="Genomic_DNA"/>
</dbReference>
<evidence type="ECO:0000313" key="4">
    <source>
        <dbReference type="EMBL" id="GES17553.1"/>
    </source>
</evidence>
<gene>
    <name evidence="4" type="primary">rsbV_1</name>
    <name evidence="4" type="ORF">Aple_004480</name>
</gene>
<dbReference type="GO" id="GO:0043856">
    <property type="term" value="F:anti-sigma factor antagonist activity"/>
    <property type="evidence" value="ECO:0007669"/>
    <property type="project" value="InterPro"/>
</dbReference>
<comment type="caution">
    <text evidence="4">The sequence shown here is derived from an EMBL/GenBank/DDBJ whole genome shotgun (WGS) entry which is preliminary data.</text>
</comment>
<dbReference type="InterPro" id="IPR003658">
    <property type="entry name" value="Anti-sigma_ant"/>
</dbReference>
<proteinExistence type="inferred from homology"/>
<dbReference type="Proteomes" id="UP000377595">
    <property type="component" value="Unassembled WGS sequence"/>
</dbReference>
<dbReference type="PANTHER" id="PTHR33495">
    <property type="entry name" value="ANTI-SIGMA FACTOR ANTAGONIST TM_1081-RELATED-RELATED"/>
    <property type="match status" value="1"/>
</dbReference>
<evidence type="ECO:0000313" key="5">
    <source>
        <dbReference type="Proteomes" id="UP000377595"/>
    </source>
</evidence>
<comment type="similarity">
    <text evidence="1 2">Belongs to the anti-sigma-factor antagonist family.</text>
</comment>
<feature type="domain" description="STAS" evidence="3">
    <location>
        <begin position="19"/>
        <end position="107"/>
    </location>
</feature>
<protein>
    <recommendedName>
        <fullName evidence="2">Anti-sigma factor antagonist</fullName>
    </recommendedName>
</protein>
<dbReference type="OrthoDB" id="3294096at2"/>
<dbReference type="CDD" id="cd07043">
    <property type="entry name" value="STAS_anti-anti-sigma_factors"/>
    <property type="match status" value="1"/>
</dbReference>
<dbReference type="SUPFAM" id="SSF52091">
    <property type="entry name" value="SpoIIaa-like"/>
    <property type="match status" value="1"/>
</dbReference>
<name>A0A5M3XF22_9ACTN</name>
<evidence type="ECO:0000259" key="3">
    <source>
        <dbReference type="PROSITE" id="PS50801"/>
    </source>
</evidence>
<dbReference type="Gene3D" id="3.30.750.24">
    <property type="entry name" value="STAS domain"/>
    <property type="match status" value="1"/>
</dbReference>
<dbReference type="Pfam" id="PF01740">
    <property type="entry name" value="STAS"/>
    <property type="match status" value="1"/>
</dbReference>
<evidence type="ECO:0000256" key="1">
    <source>
        <dbReference type="ARBA" id="ARBA00009013"/>
    </source>
</evidence>
<dbReference type="RefSeq" id="WP_155342704.1">
    <property type="nucleotide sequence ID" value="NZ_BAAAHM010000001.1"/>
</dbReference>
<reference evidence="4 5" key="1">
    <citation type="submission" date="2019-10" db="EMBL/GenBank/DDBJ databases">
        <title>Whole genome shotgun sequence of Acrocarpospora pleiomorpha NBRC 16267.</title>
        <authorList>
            <person name="Ichikawa N."/>
            <person name="Kimura A."/>
            <person name="Kitahashi Y."/>
            <person name="Komaki H."/>
            <person name="Oguchi A."/>
        </authorList>
    </citation>
    <scope>NUCLEOTIDE SEQUENCE [LARGE SCALE GENOMIC DNA]</scope>
    <source>
        <strain evidence="4 5">NBRC 16267</strain>
    </source>
</reference>
<dbReference type="PROSITE" id="PS50801">
    <property type="entry name" value="STAS"/>
    <property type="match status" value="1"/>
</dbReference>
<sequence>MNVIDLSPLGVVSPSAPTIIRLSGDIDILTSPELRRRLTSTLRYSTSLLILDLSGVSFCDASGLSVLVGIKNRARTMGITLALTGPRPSMSRLLRITGLDRSLPMVA</sequence>
<dbReference type="InterPro" id="IPR002645">
    <property type="entry name" value="STAS_dom"/>
</dbReference>
<keyword evidence="5" id="KW-1185">Reference proteome</keyword>
<dbReference type="AlphaFoldDB" id="A0A5M3XF22"/>
<evidence type="ECO:0000256" key="2">
    <source>
        <dbReference type="RuleBase" id="RU003749"/>
    </source>
</evidence>
<accession>A0A5M3XF22</accession>
<organism evidence="4 5">
    <name type="scientific">Acrocarpospora pleiomorpha</name>
    <dbReference type="NCBI Taxonomy" id="90975"/>
    <lineage>
        <taxon>Bacteria</taxon>
        <taxon>Bacillati</taxon>
        <taxon>Actinomycetota</taxon>
        <taxon>Actinomycetes</taxon>
        <taxon>Streptosporangiales</taxon>
        <taxon>Streptosporangiaceae</taxon>
        <taxon>Acrocarpospora</taxon>
    </lineage>
</organism>
<dbReference type="InterPro" id="IPR036513">
    <property type="entry name" value="STAS_dom_sf"/>
</dbReference>
<dbReference type="NCBIfam" id="TIGR00377">
    <property type="entry name" value="ant_ant_sig"/>
    <property type="match status" value="1"/>
</dbReference>